<protein>
    <submittedName>
        <fullName evidence="1">Uncharacterized protein</fullName>
    </submittedName>
</protein>
<dbReference type="EMBL" id="PP758916">
    <property type="protein sequence ID" value="XCH44295.1"/>
    <property type="molecule type" value="Genomic_DNA"/>
</dbReference>
<name>A0AAU8GRE8_9CAUD</name>
<sequence>MDHETAVDVRVGTDVFETRVCFWPWKIEVTTAKVPGWRKAHRKIAKREGFPVLWITHIEHDPPSKGGIVTTTWEA</sequence>
<gene>
    <name evidence="1" type="primary">76</name>
    <name evidence="1" type="ORF">SEA_BABYBACK_76</name>
</gene>
<accession>A0AAU8GRE8</accession>
<proteinExistence type="predicted"/>
<evidence type="ECO:0000313" key="1">
    <source>
        <dbReference type="EMBL" id="XCH44295.1"/>
    </source>
</evidence>
<reference evidence="1" key="1">
    <citation type="submission" date="2024-05" db="EMBL/GenBank/DDBJ databases">
        <authorList>
            <person name="Angeles D.G."/>
            <person name="Arvik A.J."/>
            <person name="Ashton K.E."/>
            <person name="Baker A.G."/>
            <person name="Benitez E."/>
            <person name="Boateng E.S."/>
            <person name="Bopp L.A."/>
            <person name="Canales M.Y."/>
            <person name="Cho C.S."/>
            <person name="Denby A.C."/>
            <person name="Ferrell L.E."/>
            <person name="Gates K.A."/>
            <person name="Goitom S."/>
            <person name="Griffith A.H."/>
            <person name="Hassan A.M."/>
            <person name="James S.C."/>
            <person name="Javed S.A."/>
            <person name="Jordan A.B."/>
            <person name="Kershner D.C."/>
            <person name="Kudva A.P."/>
            <person name="Liu S."/>
            <person name="Loosemore S.B."/>
            <person name="Lyle H.E."/>
            <person name="Mahmud R."/>
            <person name="Martey A."/>
            <person name="Martin B.S."/>
            <person name="Martin C.E."/>
            <person name="Martin G.J."/>
            <person name="McClellan E."/>
            <person name="Paladino M.R."/>
            <person name="Papa A.R."/>
            <person name="Perez K."/>
            <person name="Rhodes B.E."/>
            <person name="Riddervold E.J."/>
            <person name="Roudabush H."/>
            <person name="Ruiz I.A."/>
            <person name="Russell E.L."/>
            <person name="Sams C.E."/>
            <person name="Shin S."/>
            <person name="Smith G.L."/>
            <person name="Snowman J.L."/>
            <person name="Timberlake T."/>
            <person name="Tucker Z.R."/>
            <person name="Vashistha N."/>
            <person name="Voshell S.M."/>
            <person name="Vuppala S."/>
            <person name="Wallace A.L."/>
            <person name="Ko C."/>
            <person name="Russell D.A."/>
            <person name="Jacobs-Sera D."/>
            <person name="Hatfull G.F."/>
        </authorList>
    </citation>
    <scope>NUCLEOTIDE SEQUENCE</scope>
</reference>
<organism evidence="1">
    <name type="scientific">Mycobacterium phage BabyBack</name>
    <dbReference type="NCBI Taxonomy" id="3158877"/>
    <lineage>
        <taxon>Viruses</taxon>
        <taxon>Duplodnaviria</taxon>
        <taxon>Heunggongvirae</taxon>
        <taxon>Uroviricota</taxon>
        <taxon>Caudoviricetes</taxon>
    </lineage>
</organism>